<dbReference type="AlphaFoldDB" id="A0A0H4I4V8"/>
<gene>
    <name evidence="1" type="ORF">ABA45_10510</name>
</gene>
<dbReference type="Proteomes" id="UP000036406">
    <property type="component" value="Chromosome"/>
</dbReference>
<proteinExistence type="predicted"/>
<dbReference type="PATRIC" id="fig|330734.3.peg.2209"/>
<name>A0A0H4I4V8_9GAMM</name>
<organism evidence="1 2">
    <name type="scientific">Marinobacter psychrophilus</name>
    <dbReference type="NCBI Taxonomy" id="330734"/>
    <lineage>
        <taxon>Bacteria</taxon>
        <taxon>Pseudomonadati</taxon>
        <taxon>Pseudomonadota</taxon>
        <taxon>Gammaproteobacteria</taxon>
        <taxon>Pseudomonadales</taxon>
        <taxon>Marinobacteraceae</taxon>
        <taxon>Marinobacter</taxon>
    </lineage>
</organism>
<protein>
    <submittedName>
        <fullName evidence="1">Uncharacterized protein</fullName>
    </submittedName>
</protein>
<keyword evidence="2" id="KW-1185">Reference proteome</keyword>
<accession>A0A0H4I4V8</accession>
<dbReference type="RefSeq" id="WP_048385948.1">
    <property type="nucleotide sequence ID" value="NZ_CP011494.1"/>
</dbReference>
<sequence>MEQLPCQKALNRVIAYLRGSGIKPGVNECRTALELVDHALQQAPDGDYLKLVMELLPQYFELPQPKLSLEAGPELLRGSMGYE</sequence>
<dbReference type="KEGG" id="mpq:ABA45_10510"/>
<evidence type="ECO:0000313" key="1">
    <source>
        <dbReference type="EMBL" id="AKO52783.1"/>
    </source>
</evidence>
<reference evidence="1 2" key="1">
    <citation type="submission" date="2015-05" db="EMBL/GenBank/DDBJ databases">
        <title>Complete genome of Marinobacter psychrophilus strain 20041T isolated from sea-ice of the Canadian Basin.</title>
        <authorList>
            <person name="Song L."/>
            <person name="Ren L."/>
            <person name="Yu Y."/>
            <person name="Wang X."/>
        </authorList>
    </citation>
    <scope>NUCLEOTIDE SEQUENCE [LARGE SCALE GENOMIC DNA]</scope>
    <source>
        <strain evidence="1 2">20041</strain>
    </source>
</reference>
<evidence type="ECO:0000313" key="2">
    <source>
        <dbReference type="Proteomes" id="UP000036406"/>
    </source>
</evidence>
<dbReference type="EMBL" id="CP011494">
    <property type="protein sequence ID" value="AKO52783.1"/>
    <property type="molecule type" value="Genomic_DNA"/>
</dbReference>
<dbReference type="STRING" id="330734.ABA45_10510"/>